<reference evidence="7" key="1">
    <citation type="submission" date="2022-09" db="EMBL/GenBank/DDBJ databases">
        <title>Fusarium specimens isolated from Avocado Roots.</title>
        <authorList>
            <person name="Stajich J."/>
            <person name="Roper C."/>
            <person name="Heimlech-Rivalta G."/>
        </authorList>
    </citation>
    <scope>NUCLEOTIDE SEQUENCE</scope>
    <source>
        <strain evidence="7">CF00095</strain>
    </source>
</reference>
<comment type="caution">
    <text evidence="3">Lacks conserved residue(s) required for the propagation of feature annotation.</text>
</comment>
<feature type="region of interest" description="Disordered" evidence="4">
    <location>
        <begin position="63"/>
        <end position="169"/>
    </location>
</feature>
<gene>
    <name evidence="7" type="ORF">NW768_007666</name>
</gene>
<name>A0ABQ8R8D1_FUSEQ</name>
<feature type="disulfide bond" evidence="3">
    <location>
        <begin position="331"/>
        <end position="345"/>
    </location>
</feature>
<feature type="disulfide bond" evidence="3">
    <location>
        <begin position="271"/>
        <end position="285"/>
    </location>
</feature>
<keyword evidence="8" id="KW-1185">Reference proteome</keyword>
<keyword evidence="2 3" id="KW-1015">Disulfide bond</keyword>
<keyword evidence="1 3" id="KW-0147">Chitin-binding</keyword>
<evidence type="ECO:0000256" key="5">
    <source>
        <dbReference type="SAM" id="SignalP"/>
    </source>
</evidence>
<feature type="signal peptide" evidence="5">
    <location>
        <begin position="1"/>
        <end position="20"/>
    </location>
</feature>
<evidence type="ECO:0000256" key="3">
    <source>
        <dbReference type="PROSITE-ProRule" id="PRU00261"/>
    </source>
</evidence>
<evidence type="ECO:0000256" key="4">
    <source>
        <dbReference type="SAM" id="MobiDB-lite"/>
    </source>
</evidence>
<dbReference type="Pfam" id="PF00187">
    <property type="entry name" value="Chitin_bind_1"/>
    <property type="match status" value="1"/>
</dbReference>
<evidence type="ECO:0000256" key="2">
    <source>
        <dbReference type="ARBA" id="ARBA00023157"/>
    </source>
</evidence>
<evidence type="ECO:0000313" key="7">
    <source>
        <dbReference type="EMBL" id="KAJ4129133.1"/>
    </source>
</evidence>
<evidence type="ECO:0000313" key="8">
    <source>
        <dbReference type="Proteomes" id="UP001152024"/>
    </source>
</evidence>
<evidence type="ECO:0000259" key="6">
    <source>
        <dbReference type="PROSITE" id="PS50941"/>
    </source>
</evidence>
<sequence length="475" mass="47892">MRWISITALVSASLFPAAIASPCRPHSTTTFGVSTTATSVENPGTTTVENPATFTTTAFPDATTTAAEGGTSTKAKTTLTPEAETRSTAETLTTTTNAEITADLPEISSSISISTQATSPITTDTTMSSVLSSSSADTTTSSSTTSPSVPTFLANTGFDDQPGTTQPWSLSSPNIGSLSLDSNIVHDGINSARIDFLTYAGSKYVEQAYGSAIEAGHTYSVSVWTKGGSGCSQTSSSLVLPRANNPISEDGNCGSNSDINATCLGSEFGNCCSVKGYCGKTSAYCDEGCQSSFGKCGGSKSDGQLVSTSGSCGITSSGNNVTCQGSEFGNCCSAKGYCGKVDTYCGEGCQSGFGTCSSDDKSSTASTATHKTATLIPTSSKEDATSADNTSTSETTSTSEEATSSTDDVTSVDSTTTSEAASSTDNDASVASTTSSTDVDSPSSSVVSTSAGTKAGITVCFVFGQLGAISLLAWF</sequence>
<evidence type="ECO:0000256" key="1">
    <source>
        <dbReference type="ARBA" id="ARBA00022669"/>
    </source>
</evidence>
<accession>A0ABQ8R8D1</accession>
<dbReference type="SMART" id="SM00270">
    <property type="entry name" value="ChtBD1"/>
    <property type="match status" value="2"/>
</dbReference>
<dbReference type="Gene3D" id="3.30.60.10">
    <property type="entry name" value="Endochitinase-like"/>
    <property type="match status" value="2"/>
</dbReference>
<feature type="compositionally biased region" description="Low complexity" evidence="4">
    <location>
        <begin position="86"/>
        <end position="151"/>
    </location>
</feature>
<feature type="compositionally biased region" description="Low complexity" evidence="4">
    <location>
        <begin position="363"/>
        <end position="374"/>
    </location>
</feature>
<feature type="domain" description="Chitin-binding type-1" evidence="6">
    <location>
        <begin position="250"/>
        <end position="298"/>
    </location>
</feature>
<feature type="compositionally biased region" description="Low complexity" evidence="4">
    <location>
        <begin position="63"/>
        <end position="78"/>
    </location>
</feature>
<dbReference type="PANTHER" id="PTHR47849">
    <property type="entry name" value="CHITIN-BINDING LECTIN 1"/>
    <property type="match status" value="1"/>
</dbReference>
<feature type="chain" id="PRO_5046810616" description="Chitin-binding type-1 domain-containing protein" evidence="5">
    <location>
        <begin position="21"/>
        <end position="475"/>
    </location>
</feature>
<feature type="compositionally biased region" description="Low complexity" evidence="4">
    <location>
        <begin position="386"/>
        <end position="448"/>
    </location>
</feature>
<protein>
    <recommendedName>
        <fullName evidence="6">Chitin-binding type-1 domain-containing protein</fullName>
    </recommendedName>
</protein>
<comment type="caution">
    <text evidence="7">The sequence shown here is derived from an EMBL/GenBank/DDBJ whole genome shotgun (WGS) entry which is preliminary data.</text>
</comment>
<feature type="domain" description="Chitin-binding type-1" evidence="6">
    <location>
        <begin position="309"/>
        <end position="358"/>
    </location>
</feature>
<dbReference type="EMBL" id="JAOQBH010000011">
    <property type="protein sequence ID" value="KAJ4129133.1"/>
    <property type="molecule type" value="Genomic_DNA"/>
</dbReference>
<dbReference type="InterPro" id="IPR036861">
    <property type="entry name" value="Endochitinase-like_sf"/>
</dbReference>
<keyword evidence="5" id="KW-0732">Signal</keyword>
<dbReference type="Proteomes" id="UP001152024">
    <property type="component" value="Unassembled WGS sequence"/>
</dbReference>
<feature type="region of interest" description="Disordered" evidence="4">
    <location>
        <begin position="363"/>
        <end position="448"/>
    </location>
</feature>
<dbReference type="PROSITE" id="PS50941">
    <property type="entry name" value="CHIT_BIND_I_2"/>
    <property type="match status" value="2"/>
</dbReference>
<dbReference type="InterPro" id="IPR001002">
    <property type="entry name" value="Chitin-bd_1"/>
</dbReference>
<proteinExistence type="predicted"/>
<dbReference type="CDD" id="cd11618">
    <property type="entry name" value="ChtBD1_1"/>
    <property type="match status" value="2"/>
</dbReference>
<dbReference type="SUPFAM" id="SSF57016">
    <property type="entry name" value="Plant lectins/antimicrobial peptides"/>
    <property type="match status" value="2"/>
</dbReference>
<organism evidence="7 8">
    <name type="scientific">Fusarium equiseti</name>
    <name type="common">Fusarium scirpi</name>
    <dbReference type="NCBI Taxonomy" id="61235"/>
    <lineage>
        <taxon>Eukaryota</taxon>
        <taxon>Fungi</taxon>
        <taxon>Dikarya</taxon>
        <taxon>Ascomycota</taxon>
        <taxon>Pezizomycotina</taxon>
        <taxon>Sordariomycetes</taxon>
        <taxon>Hypocreomycetidae</taxon>
        <taxon>Hypocreales</taxon>
        <taxon>Nectriaceae</taxon>
        <taxon>Fusarium</taxon>
        <taxon>Fusarium incarnatum-equiseti species complex</taxon>
    </lineage>
</organism>